<dbReference type="InterPro" id="IPR029035">
    <property type="entry name" value="DHS-like_NAD/FAD-binding_dom"/>
</dbReference>
<dbReference type="InterPro" id="IPR003000">
    <property type="entry name" value="Sirtuin"/>
</dbReference>
<comment type="caution">
    <text evidence="6">The sequence shown here is derived from an EMBL/GenBank/DDBJ whole genome shotgun (WGS) entry which is preliminary data.</text>
</comment>
<keyword evidence="2" id="KW-0520">NAD</keyword>
<dbReference type="Proteomes" id="UP001438707">
    <property type="component" value="Unassembled WGS sequence"/>
</dbReference>
<evidence type="ECO:0000256" key="2">
    <source>
        <dbReference type="ARBA" id="ARBA00023027"/>
    </source>
</evidence>
<dbReference type="GO" id="GO:0070403">
    <property type="term" value="F:NAD+ binding"/>
    <property type="evidence" value="ECO:0007669"/>
    <property type="project" value="InterPro"/>
</dbReference>
<dbReference type="PROSITE" id="PS50305">
    <property type="entry name" value="SIRTUIN"/>
    <property type="match status" value="1"/>
</dbReference>
<dbReference type="SUPFAM" id="SSF52467">
    <property type="entry name" value="DHS-like NAD/FAD-binding domain"/>
    <property type="match status" value="1"/>
</dbReference>
<feature type="binding site" evidence="3">
    <location>
        <position position="344"/>
    </location>
    <ligand>
        <name>Zn(2+)</name>
        <dbReference type="ChEBI" id="CHEBI:29105"/>
    </ligand>
</feature>
<name>A0AAW1RY41_9CHLO</name>
<evidence type="ECO:0000256" key="3">
    <source>
        <dbReference type="PROSITE-ProRule" id="PRU00236"/>
    </source>
</evidence>
<accession>A0AAW1RY41</accession>
<keyword evidence="1" id="KW-0808">Transferase</keyword>
<dbReference type="Gene3D" id="3.40.50.1220">
    <property type="entry name" value="TPP-binding domain"/>
    <property type="match status" value="2"/>
</dbReference>
<dbReference type="EMBL" id="JALJOS010000005">
    <property type="protein sequence ID" value="KAK9838748.1"/>
    <property type="molecule type" value="Genomic_DNA"/>
</dbReference>
<protein>
    <recommendedName>
        <fullName evidence="5">Deacetylase sirtuin-type domain-containing protein</fullName>
    </recommendedName>
</protein>
<organism evidence="6 7">
    <name type="scientific">Apatococcus lobatus</name>
    <dbReference type="NCBI Taxonomy" id="904363"/>
    <lineage>
        <taxon>Eukaryota</taxon>
        <taxon>Viridiplantae</taxon>
        <taxon>Chlorophyta</taxon>
        <taxon>core chlorophytes</taxon>
        <taxon>Trebouxiophyceae</taxon>
        <taxon>Chlorellales</taxon>
        <taxon>Chlorellaceae</taxon>
        <taxon>Apatococcus</taxon>
    </lineage>
</organism>
<evidence type="ECO:0000256" key="4">
    <source>
        <dbReference type="SAM" id="MobiDB-lite"/>
    </source>
</evidence>
<dbReference type="InterPro" id="IPR026590">
    <property type="entry name" value="Ssirtuin_cat_dom"/>
</dbReference>
<evidence type="ECO:0000259" key="5">
    <source>
        <dbReference type="PROSITE" id="PS50305"/>
    </source>
</evidence>
<dbReference type="Pfam" id="PF02146">
    <property type="entry name" value="SIR2"/>
    <property type="match status" value="1"/>
</dbReference>
<feature type="binding site" evidence="3">
    <location>
        <position position="235"/>
    </location>
    <ligand>
        <name>Zn(2+)</name>
        <dbReference type="ChEBI" id="CHEBI:29105"/>
    </ligand>
</feature>
<dbReference type="InterPro" id="IPR050134">
    <property type="entry name" value="NAD-dep_sirtuin_deacylases"/>
</dbReference>
<evidence type="ECO:0000313" key="7">
    <source>
        <dbReference type="Proteomes" id="UP001438707"/>
    </source>
</evidence>
<dbReference type="AlphaFoldDB" id="A0AAW1RY41"/>
<feature type="active site" description="Proton acceptor" evidence="3">
    <location>
        <position position="227"/>
    </location>
</feature>
<evidence type="ECO:0000313" key="6">
    <source>
        <dbReference type="EMBL" id="KAK9838748.1"/>
    </source>
</evidence>
<keyword evidence="3" id="KW-0862">Zinc</keyword>
<proteinExistence type="predicted"/>
<gene>
    <name evidence="6" type="ORF">WJX74_002521</name>
</gene>
<keyword evidence="7" id="KW-1185">Reference proteome</keyword>
<feature type="region of interest" description="Disordered" evidence="4">
    <location>
        <begin position="76"/>
        <end position="102"/>
    </location>
</feature>
<dbReference type="PANTHER" id="PTHR11085">
    <property type="entry name" value="NAD-DEPENDENT PROTEIN DEACYLASE SIRTUIN-5, MITOCHONDRIAL-RELATED"/>
    <property type="match status" value="1"/>
</dbReference>
<sequence>MLHCYYGHIYRLAGARSSARLHRTFLGQHLLKTFASDAQSKAAAEAVPETVLSRSEPDKSSQDRVRVDGRFVARQLPQQPHQPQQDAGHQLQRPSWLPETAPLVPPISQHQLDSLADLLQSARNVVVLTGAGCSTESAIPDYRGPSGAYSTGFKPITHQQFMGSAERRSQYWARSYAGWHEFVDVEPNPAHEGLARLQRLGWVGPIMTQNVDRLHQKGGARDVVEMHGTTHRVVCMNCERIIDRQVFQDQLSELNPGAYEAVERVVSTIRRDRQAAREARQQGMTPDGVQRPKFDAEVQKTGGSQASEEAVVRRPDGDVEIPVRRPDGDVELRTAGTSFIVPPCAACGGILKPYVVFFGDQLPKDRSAWCLELAGEADAMLVVGSSLMVYSAYRLAKATKAAGSPLALCVVGPTRADDMADLKVEALAGEAMTRLASHPSLLVPRPL</sequence>
<dbReference type="GO" id="GO:0017136">
    <property type="term" value="F:histone deacetylase activity, NAD-dependent"/>
    <property type="evidence" value="ECO:0007669"/>
    <property type="project" value="TreeGrafter"/>
</dbReference>
<dbReference type="GO" id="GO:0046872">
    <property type="term" value="F:metal ion binding"/>
    <property type="evidence" value="ECO:0007669"/>
    <property type="project" value="UniProtKB-KW"/>
</dbReference>
<keyword evidence="3" id="KW-0479">Metal-binding</keyword>
<feature type="binding site" evidence="3">
    <location>
        <position position="347"/>
    </location>
    <ligand>
        <name>Zn(2+)</name>
        <dbReference type="ChEBI" id="CHEBI:29105"/>
    </ligand>
</feature>
<dbReference type="PANTHER" id="PTHR11085:SF10">
    <property type="entry name" value="NAD-DEPENDENT PROTEIN DEACYLASE SIRTUIN-5, MITOCHONDRIAL-RELATED"/>
    <property type="match status" value="1"/>
</dbReference>
<feature type="compositionally biased region" description="Low complexity" evidence="4">
    <location>
        <begin position="76"/>
        <end position="85"/>
    </location>
</feature>
<evidence type="ECO:0000256" key="1">
    <source>
        <dbReference type="ARBA" id="ARBA00022679"/>
    </source>
</evidence>
<reference evidence="6 7" key="1">
    <citation type="journal article" date="2024" name="Nat. Commun.">
        <title>Phylogenomics reveals the evolutionary origins of lichenization in chlorophyte algae.</title>
        <authorList>
            <person name="Puginier C."/>
            <person name="Libourel C."/>
            <person name="Otte J."/>
            <person name="Skaloud P."/>
            <person name="Haon M."/>
            <person name="Grisel S."/>
            <person name="Petersen M."/>
            <person name="Berrin J.G."/>
            <person name="Delaux P.M."/>
            <person name="Dal Grande F."/>
            <person name="Keller J."/>
        </authorList>
    </citation>
    <scope>NUCLEOTIDE SEQUENCE [LARGE SCALE GENOMIC DNA]</scope>
    <source>
        <strain evidence="6 7">SAG 2145</strain>
    </source>
</reference>
<feature type="domain" description="Deacetylase sirtuin-type" evidence="5">
    <location>
        <begin position="105"/>
        <end position="447"/>
    </location>
</feature>
<feature type="binding site" evidence="3">
    <location>
        <position position="238"/>
    </location>
    <ligand>
        <name>Zn(2+)</name>
        <dbReference type="ChEBI" id="CHEBI:29105"/>
    </ligand>
</feature>